<gene>
    <name evidence="1" type="ORF">MCSF7_01686</name>
</gene>
<sequence length="60" mass="6853">MQVHVQQKKLHAVVKKKKLVAHKTKVAEKNQVAHKQNLLHARKKKKNAHALNAHVLLAKI</sequence>
<dbReference type="Proteomes" id="UP000004978">
    <property type="component" value="Unassembled WGS sequence"/>
</dbReference>
<keyword evidence="2" id="KW-1185">Reference proteome</keyword>
<organism evidence="1 2">
    <name type="scientific">Mycoplasmopsis columbina SF7</name>
    <dbReference type="NCBI Taxonomy" id="1037410"/>
    <lineage>
        <taxon>Bacteria</taxon>
        <taxon>Bacillati</taxon>
        <taxon>Mycoplasmatota</taxon>
        <taxon>Mycoplasmoidales</taxon>
        <taxon>Metamycoplasmataceae</taxon>
        <taxon>Mycoplasmopsis</taxon>
    </lineage>
</organism>
<evidence type="ECO:0000313" key="2">
    <source>
        <dbReference type="Proteomes" id="UP000004978"/>
    </source>
</evidence>
<comment type="caution">
    <text evidence="1">The sequence shown here is derived from an EMBL/GenBank/DDBJ whole genome shotgun (WGS) entry which is preliminary data.</text>
</comment>
<proteinExistence type="predicted"/>
<accession>F9UKC6</accession>
<protein>
    <submittedName>
        <fullName evidence="1">Uncharacterized protein</fullName>
    </submittedName>
</protein>
<dbReference type="STRING" id="1037410.MCSF7_01686"/>
<dbReference type="EMBL" id="AFXA01000011">
    <property type="protein sequence ID" value="EGV00131.1"/>
    <property type="molecule type" value="Genomic_DNA"/>
</dbReference>
<name>F9UKC6_9BACT</name>
<dbReference type="AlphaFoldDB" id="F9UKC6"/>
<reference evidence="1 2" key="1">
    <citation type="journal article" date="2013" name="Genome Announc.">
        <title>Genome Sequence of Mycoplasma columbinum Strain SF7.</title>
        <authorList>
            <person name="Guo Z."/>
            <person name="Xu X."/>
            <person name="Zheng Q."/>
            <person name="Li T."/>
            <person name="Kuang S."/>
            <person name="Zhang Z."/>
            <person name="Chen Y."/>
            <person name="Lu X."/>
            <person name="Zhou R."/>
            <person name="Bi D."/>
            <person name="Jin H."/>
        </authorList>
    </citation>
    <scope>NUCLEOTIDE SEQUENCE [LARGE SCALE GENOMIC DNA]</scope>
    <source>
        <strain evidence="1 2">SF7</strain>
    </source>
</reference>
<evidence type="ECO:0000313" key="1">
    <source>
        <dbReference type="EMBL" id="EGV00131.1"/>
    </source>
</evidence>